<proteinExistence type="inferred from homology"/>
<evidence type="ECO:0000256" key="2">
    <source>
        <dbReference type="ARBA" id="ARBA00022630"/>
    </source>
</evidence>
<dbReference type="EMBL" id="ML991850">
    <property type="protein sequence ID" value="KAF2229955.1"/>
    <property type="molecule type" value="Genomic_DNA"/>
</dbReference>
<evidence type="ECO:0000313" key="7">
    <source>
        <dbReference type="EMBL" id="KAF2229955.1"/>
    </source>
</evidence>
<sequence>MDDSALCVAIIGAGLSGLALALALHQQGINTSVYEARDAPLDIGGGLMLTPNGLKVLEKLGIYQFLNTQGYNFDRIYFQDGDSGRILETIEYGGLKRHGIRALRTYRRTVLKELLAKTHEEGIPIHFGRKFTQIVSETDDNVTWEFADGTTETASLLIGADGIHSTVRRYLAPGVEPTFGSMAAIVAAIPTAQLELPKADLDDLNNASNANPLPGGIVVPKVGAFVIAPQTFSGDEVMITVQRAMSEATHGHWTDLDADKEALKALFRQNADRFPPMVQNAVRDTPHANLKIWPFYHIPRLNRWTSAQAPGGCGRVAILGDSAHALPPSAGQGVNQAFEDAYTFALVLGRLILNSSIQKPTNDQLQKTLYSWQLFRQARVDRVLDLNRQMDLRRMPGAPDKDITAMDSAFDWPFKIDFDAGVTECMESADVTL</sequence>
<dbReference type="PANTHER" id="PTHR13789:SF316">
    <property type="entry name" value="FAD-BINDING DOMAIN-CONTAINING PROTEIN"/>
    <property type="match status" value="1"/>
</dbReference>
<reference evidence="7" key="1">
    <citation type="journal article" date="2020" name="Stud. Mycol.">
        <title>101 Dothideomycetes genomes: a test case for predicting lifestyles and emergence of pathogens.</title>
        <authorList>
            <person name="Haridas S."/>
            <person name="Albert R."/>
            <person name="Binder M."/>
            <person name="Bloem J."/>
            <person name="Labutti K."/>
            <person name="Salamov A."/>
            <person name="Andreopoulos B."/>
            <person name="Baker S."/>
            <person name="Barry K."/>
            <person name="Bills G."/>
            <person name="Bluhm B."/>
            <person name="Cannon C."/>
            <person name="Castanera R."/>
            <person name="Culley D."/>
            <person name="Daum C."/>
            <person name="Ezra D."/>
            <person name="Gonzalez J."/>
            <person name="Henrissat B."/>
            <person name="Kuo A."/>
            <person name="Liang C."/>
            <person name="Lipzen A."/>
            <person name="Lutzoni F."/>
            <person name="Magnuson J."/>
            <person name="Mondo S."/>
            <person name="Nolan M."/>
            <person name="Ohm R."/>
            <person name="Pangilinan J."/>
            <person name="Park H.-J."/>
            <person name="Ramirez L."/>
            <person name="Alfaro M."/>
            <person name="Sun H."/>
            <person name="Tritt A."/>
            <person name="Yoshinaga Y."/>
            <person name="Zwiers L.-H."/>
            <person name="Turgeon B."/>
            <person name="Goodwin S."/>
            <person name="Spatafora J."/>
            <person name="Crous P."/>
            <person name="Grigoriev I."/>
        </authorList>
    </citation>
    <scope>NUCLEOTIDE SEQUENCE</scope>
    <source>
        <strain evidence="7">Tuck. ex Michener</strain>
    </source>
</reference>
<evidence type="ECO:0000256" key="3">
    <source>
        <dbReference type="ARBA" id="ARBA00022827"/>
    </source>
</evidence>
<keyword evidence="3" id="KW-0274">FAD</keyword>
<dbReference type="InterPro" id="IPR036188">
    <property type="entry name" value="FAD/NAD-bd_sf"/>
</dbReference>
<dbReference type="PRINTS" id="PR00420">
    <property type="entry name" value="RNGMNOXGNASE"/>
</dbReference>
<protein>
    <submittedName>
        <fullName evidence="7">FAD/NAD(P)-binding domain-containing protein</fullName>
    </submittedName>
</protein>
<dbReference type="InterPro" id="IPR002938">
    <property type="entry name" value="FAD-bd"/>
</dbReference>
<organism evidence="7 8">
    <name type="scientific">Viridothelium virens</name>
    <name type="common">Speckled blister lichen</name>
    <name type="synonym">Trypethelium virens</name>
    <dbReference type="NCBI Taxonomy" id="1048519"/>
    <lineage>
        <taxon>Eukaryota</taxon>
        <taxon>Fungi</taxon>
        <taxon>Dikarya</taxon>
        <taxon>Ascomycota</taxon>
        <taxon>Pezizomycotina</taxon>
        <taxon>Dothideomycetes</taxon>
        <taxon>Dothideomycetes incertae sedis</taxon>
        <taxon>Trypetheliales</taxon>
        <taxon>Trypetheliaceae</taxon>
        <taxon>Viridothelium</taxon>
    </lineage>
</organism>
<dbReference type="SUPFAM" id="SSF51905">
    <property type="entry name" value="FAD/NAD(P)-binding domain"/>
    <property type="match status" value="1"/>
</dbReference>
<dbReference type="OrthoDB" id="16820at2759"/>
<gene>
    <name evidence="7" type="ORF">EV356DRAFT_364514</name>
</gene>
<dbReference type="GO" id="GO:0004497">
    <property type="term" value="F:monooxygenase activity"/>
    <property type="evidence" value="ECO:0007669"/>
    <property type="project" value="UniProtKB-KW"/>
</dbReference>
<evidence type="ECO:0000256" key="5">
    <source>
        <dbReference type="ARBA" id="ARBA00023033"/>
    </source>
</evidence>
<evidence type="ECO:0000256" key="4">
    <source>
        <dbReference type="ARBA" id="ARBA00023002"/>
    </source>
</evidence>
<dbReference type="Proteomes" id="UP000800092">
    <property type="component" value="Unassembled WGS sequence"/>
</dbReference>
<accession>A0A6A6GW60</accession>
<name>A0A6A6GW60_VIRVR</name>
<dbReference type="InterPro" id="IPR050493">
    <property type="entry name" value="FAD-dep_Monooxygenase_BioMet"/>
</dbReference>
<dbReference type="Gene3D" id="3.50.50.60">
    <property type="entry name" value="FAD/NAD(P)-binding domain"/>
    <property type="match status" value="1"/>
</dbReference>
<evidence type="ECO:0000259" key="6">
    <source>
        <dbReference type="Pfam" id="PF01494"/>
    </source>
</evidence>
<keyword evidence="5" id="KW-0503">Monooxygenase</keyword>
<keyword evidence="8" id="KW-1185">Reference proteome</keyword>
<evidence type="ECO:0000313" key="8">
    <source>
        <dbReference type="Proteomes" id="UP000800092"/>
    </source>
</evidence>
<keyword evidence="4" id="KW-0560">Oxidoreductase</keyword>
<comment type="similarity">
    <text evidence="1">Belongs to the paxM FAD-dependent monooxygenase family.</text>
</comment>
<dbReference type="AlphaFoldDB" id="A0A6A6GW60"/>
<feature type="domain" description="FAD-binding" evidence="6">
    <location>
        <begin position="8"/>
        <end position="349"/>
    </location>
</feature>
<dbReference type="Pfam" id="PF01494">
    <property type="entry name" value="FAD_binding_3"/>
    <property type="match status" value="1"/>
</dbReference>
<dbReference type="GO" id="GO:0071949">
    <property type="term" value="F:FAD binding"/>
    <property type="evidence" value="ECO:0007669"/>
    <property type="project" value="InterPro"/>
</dbReference>
<keyword evidence="2" id="KW-0285">Flavoprotein</keyword>
<evidence type="ECO:0000256" key="1">
    <source>
        <dbReference type="ARBA" id="ARBA00007992"/>
    </source>
</evidence>
<dbReference type="PANTHER" id="PTHR13789">
    <property type="entry name" value="MONOOXYGENASE"/>
    <property type="match status" value="1"/>
</dbReference>